<name>A0A2M4DEW8_ANODA</name>
<evidence type="ECO:0000313" key="1">
    <source>
        <dbReference type="EMBL" id="MBW76086.1"/>
    </source>
</evidence>
<protein>
    <submittedName>
        <fullName evidence="1">Putative secreted protein</fullName>
    </submittedName>
</protein>
<proteinExistence type="predicted"/>
<organism evidence="1">
    <name type="scientific">Anopheles darlingi</name>
    <name type="common">Mosquito</name>
    <dbReference type="NCBI Taxonomy" id="43151"/>
    <lineage>
        <taxon>Eukaryota</taxon>
        <taxon>Metazoa</taxon>
        <taxon>Ecdysozoa</taxon>
        <taxon>Arthropoda</taxon>
        <taxon>Hexapoda</taxon>
        <taxon>Insecta</taxon>
        <taxon>Pterygota</taxon>
        <taxon>Neoptera</taxon>
        <taxon>Endopterygota</taxon>
        <taxon>Diptera</taxon>
        <taxon>Nematocera</taxon>
        <taxon>Culicoidea</taxon>
        <taxon>Culicidae</taxon>
        <taxon>Anophelinae</taxon>
        <taxon>Anopheles</taxon>
    </lineage>
</organism>
<accession>A0A2M4DEW8</accession>
<dbReference type="EMBL" id="GGFL01011908">
    <property type="protein sequence ID" value="MBW76086.1"/>
    <property type="molecule type" value="Transcribed_RNA"/>
</dbReference>
<reference evidence="1" key="1">
    <citation type="submission" date="2018-01" db="EMBL/GenBank/DDBJ databases">
        <title>An insight into the sialome of Amazonian anophelines.</title>
        <authorList>
            <person name="Ribeiro J.M."/>
            <person name="Scarpassa V."/>
            <person name="Calvo E."/>
        </authorList>
    </citation>
    <scope>NUCLEOTIDE SEQUENCE</scope>
</reference>
<dbReference type="AlphaFoldDB" id="A0A2M4DEW8"/>
<sequence length="68" mass="7885">MQCCILNSLSLCMWLPFPNAKINHLPSDLPKHASHFPFFLYRNSIALISLRRNRQICKLAVEFPNNSN</sequence>